<name>A0A8C1V644_CYPCA</name>
<dbReference type="PANTHER" id="PTHR46880:SF8">
    <property type="entry name" value="E3 SUMO-PROTEIN LIGASE KIAA1586"/>
    <property type="match status" value="1"/>
</dbReference>
<evidence type="ECO:0000313" key="2">
    <source>
        <dbReference type="Proteomes" id="UP000694700"/>
    </source>
</evidence>
<dbReference type="AlphaFoldDB" id="A0A8C1V644"/>
<evidence type="ECO:0000313" key="1">
    <source>
        <dbReference type="Ensembl" id="ENSCCRP00015045242.1"/>
    </source>
</evidence>
<organism evidence="1 2">
    <name type="scientific">Cyprinus carpio</name>
    <name type="common">Common carp</name>
    <dbReference type="NCBI Taxonomy" id="7962"/>
    <lineage>
        <taxon>Eukaryota</taxon>
        <taxon>Metazoa</taxon>
        <taxon>Chordata</taxon>
        <taxon>Craniata</taxon>
        <taxon>Vertebrata</taxon>
        <taxon>Euteleostomi</taxon>
        <taxon>Actinopterygii</taxon>
        <taxon>Neopterygii</taxon>
        <taxon>Teleostei</taxon>
        <taxon>Ostariophysi</taxon>
        <taxon>Cypriniformes</taxon>
        <taxon>Cyprinidae</taxon>
        <taxon>Cyprininae</taxon>
        <taxon>Cyprinus</taxon>
    </lineage>
</organism>
<protein>
    <recommendedName>
        <fullName evidence="3">E3 SUMO-protein ligase KIAA1586-like</fullName>
    </recommendedName>
</protein>
<dbReference type="InterPro" id="IPR012337">
    <property type="entry name" value="RNaseH-like_sf"/>
</dbReference>
<dbReference type="PANTHER" id="PTHR46880">
    <property type="entry name" value="RAS-ASSOCIATING DOMAIN-CONTAINING PROTEIN"/>
    <property type="match status" value="1"/>
</dbReference>
<accession>A0A8C1V644</accession>
<dbReference type="Ensembl" id="ENSCCRT00015046765.1">
    <property type="protein sequence ID" value="ENSCCRP00015045242.1"/>
    <property type="gene ID" value="ENSCCRG00015018776.1"/>
</dbReference>
<proteinExistence type="predicted"/>
<dbReference type="Proteomes" id="UP000694700">
    <property type="component" value="Unplaced"/>
</dbReference>
<reference evidence="1" key="1">
    <citation type="submission" date="2025-08" db="UniProtKB">
        <authorList>
            <consortium name="Ensembl"/>
        </authorList>
    </citation>
    <scope>IDENTIFICATION</scope>
</reference>
<dbReference type="SUPFAM" id="SSF53098">
    <property type="entry name" value="Ribonuclease H-like"/>
    <property type="match status" value="1"/>
</dbReference>
<evidence type="ECO:0008006" key="3">
    <source>
        <dbReference type="Google" id="ProtNLM"/>
    </source>
</evidence>
<sequence length="596" mass="67561">MRSLRKKICEHVSLHSHKLAESICEKKEENTLDASFLKAQQEQLCTTEKVFRTAYHIAKRNRPYTDHPSLIDLQRMNGLNMGRVLHTNVTCTEIVHFISIEMKHALMTSIRNTRPKVSILIDESTTLSKKSCLVVYIRASIQNSDPLTFFLEVIELEQTTADGITDALLKCLMDNGLDDEFLKQCFLGFCSDGASVMLGRKAGVYAKLKARYPAVVGWHCLNHRLELSVGDAVRSCVETNHFTSFLDKLYCLYSQSPKNLRELDEAASVVGTQLRKIGRVLNVRWVASSYRTVEAVWNMYGALHLHFISAGKDTSRTSAERCMYDGLAAKLSSEGFVVNVGLMLDALEELKDLSEALQNREIRLSEGLKKVKRQADVFLAMMETPGPHYQIACQAVQDGVFKGVPLKTGGRQIKINHEKFFHALSCSMQSRMVPEHELELFDQINVLSPDTWPSPVPLLYGEQELRQLCDSLAMNYCSVKQDFRDYKENPNMAIKEGLLKLKHTVDTLAVSTAECERGFSAMNIIVSPLRNQLKIVNVSSLMFVKLVGPPLELWNPTKFVRKWMMTRRSADHAACRQRQHKPEEPAFTPIWKLMNA</sequence>